<dbReference type="InterPro" id="IPR003137">
    <property type="entry name" value="PA_domain"/>
</dbReference>
<organism evidence="12 13">
    <name type="scientific">Strongyloides papillosus</name>
    <name type="common">Intestinal threadworm</name>
    <dbReference type="NCBI Taxonomy" id="174720"/>
    <lineage>
        <taxon>Eukaryota</taxon>
        <taxon>Metazoa</taxon>
        <taxon>Ecdysozoa</taxon>
        <taxon>Nematoda</taxon>
        <taxon>Chromadorea</taxon>
        <taxon>Rhabditida</taxon>
        <taxon>Tylenchina</taxon>
        <taxon>Panagrolaimomorpha</taxon>
        <taxon>Strongyloidoidea</taxon>
        <taxon>Strongyloididae</taxon>
        <taxon>Strongyloides</taxon>
    </lineage>
</organism>
<keyword evidence="12" id="KW-1185">Reference proteome</keyword>
<evidence type="ECO:0000256" key="2">
    <source>
        <dbReference type="ARBA" id="ARBA00022692"/>
    </source>
</evidence>
<evidence type="ECO:0000256" key="3">
    <source>
        <dbReference type="ARBA" id="ARBA00022723"/>
    </source>
</evidence>
<dbReference type="SUPFAM" id="SSF57850">
    <property type="entry name" value="RING/U-box"/>
    <property type="match status" value="1"/>
</dbReference>
<dbReference type="Gene3D" id="3.50.30.30">
    <property type="match status" value="1"/>
</dbReference>
<evidence type="ECO:0000256" key="5">
    <source>
        <dbReference type="ARBA" id="ARBA00022833"/>
    </source>
</evidence>
<evidence type="ECO:0000256" key="1">
    <source>
        <dbReference type="ARBA" id="ARBA00004370"/>
    </source>
</evidence>
<keyword evidence="7 10" id="KW-0472">Membrane</keyword>
<evidence type="ECO:0000256" key="8">
    <source>
        <dbReference type="PROSITE-ProRule" id="PRU00175"/>
    </source>
</evidence>
<dbReference type="Pfam" id="PF13639">
    <property type="entry name" value="zf-RING_2"/>
    <property type="match status" value="1"/>
</dbReference>
<evidence type="ECO:0000256" key="7">
    <source>
        <dbReference type="ARBA" id="ARBA00023136"/>
    </source>
</evidence>
<dbReference type="Proteomes" id="UP000046392">
    <property type="component" value="Unplaced"/>
</dbReference>
<keyword evidence="5" id="KW-0862">Zinc</keyword>
<dbReference type="SMART" id="SM00184">
    <property type="entry name" value="RING"/>
    <property type="match status" value="1"/>
</dbReference>
<feature type="transmembrane region" description="Helical" evidence="10">
    <location>
        <begin position="9"/>
        <end position="26"/>
    </location>
</feature>
<evidence type="ECO:0000313" key="13">
    <source>
        <dbReference type="WBParaSite" id="SPAL_0000155900.1"/>
    </source>
</evidence>
<dbReference type="WBParaSite" id="SPAL_0000155900.1">
    <property type="protein sequence ID" value="SPAL_0000155900.1"/>
    <property type="gene ID" value="SPAL_0000155900"/>
</dbReference>
<dbReference type="GO" id="GO:0006511">
    <property type="term" value="P:ubiquitin-dependent protein catabolic process"/>
    <property type="evidence" value="ECO:0007669"/>
    <property type="project" value="TreeGrafter"/>
</dbReference>
<feature type="domain" description="RING-type" evidence="11">
    <location>
        <begin position="256"/>
        <end position="298"/>
    </location>
</feature>
<dbReference type="FunFam" id="3.30.40.10:FF:000429">
    <property type="entry name" value="E3 ubiquitin-protein ligase RNF13"/>
    <property type="match status" value="1"/>
</dbReference>
<keyword evidence="4 8" id="KW-0863">Zinc-finger</keyword>
<feature type="region of interest" description="Disordered" evidence="9">
    <location>
        <begin position="539"/>
        <end position="663"/>
    </location>
</feature>
<feature type="compositionally biased region" description="Basic and acidic residues" evidence="9">
    <location>
        <begin position="597"/>
        <end position="608"/>
    </location>
</feature>
<dbReference type="PANTHER" id="PTHR45931:SF20">
    <property type="entry name" value="RING-TYPE E3 UBIQUITIN TRANSFERASE"/>
    <property type="match status" value="1"/>
</dbReference>
<feature type="transmembrane region" description="Helical" evidence="10">
    <location>
        <begin position="199"/>
        <end position="223"/>
    </location>
</feature>
<accession>A0A0N5B670</accession>
<keyword evidence="2 10" id="KW-0812">Transmembrane</keyword>
<comment type="subcellular location">
    <subcellularLocation>
        <location evidence="1">Membrane</location>
    </subcellularLocation>
</comment>
<dbReference type="InterPro" id="IPR051834">
    <property type="entry name" value="RING_finger_E3_ligase"/>
</dbReference>
<feature type="compositionally biased region" description="Polar residues" evidence="9">
    <location>
        <begin position="571"/>
        <end position="581"/>
    </location>
</feature>
<feature type="compositionally biased region" description="Basic and acidic residues" evidence="9">
    <location>
        <begin position="633"/>
        <end position="656"/>
    </location>
</feature>
<feature type="compositionally biased region" description="Polar residues" evidence="9">
    <location>
        <begin position="539"/>
        <end position="560"/>
    </location>
</feature>
<evidence type="ECO:0000256" key="4">
    <source>
        <dbReference type="ARBA" id="ARBA00022771"/>
    </source>
</evidence>
<dbReference type="GO" id="GO:0008270">
    <property type="term" value="F:zinc ion binding"/>
    <property type="evidence" value="ECO:0007669"/>
    <property type="project" value="UniProtKB-KW"/>
</dbReference>
<dbReference type="InterPro" id="IPR013083">
    <property type="entry name" value="Znf_RING/FYVE/PHD"/>
</dbReference>
<evidence type="ECO:0000256" key="10">
    <source>
        <dbReference type="SAM" id="Phobius"/>
    </source>
</evidence>
<feature type="compositionally biased region" description="Low complexity" evidence="9">
    <location>
        <begin position="328"/>
        <end position="341"/>
    </location>
</feature>
<keyword evidence="3" id="KW-0479">Metal-binding</keyword>
<reference evidence="13" key="1">
    <citation type="submission" date="2017-02" db="UniProtKB">
        <authorList>
            <consortium name="WormBaseParasite"/>
        </authorList>
    </citation>
    <scope>IDENTIFICATION</scope>
</reference>
<evidence type="ECO:0000313" key="12">
    <source>
        <dbReference type="Proteomes" id="UP000046392"/>
    </source>
</evidence>
<dbReference type="GO" id="GO:0061630">
    <property type="term" value="F:ubiquitin protein ligase activity"/>
    <property type="evidence" value="ECO:0007669"/>
    <property type="project" value="TreeGrafter"/>
</dbReference>
<feature type="region of interest" description="Disordered" evidence="9">
    <location>
        <begin position="438"/>
        <end position="462"/>
    </location>
</feature>
<dbReference type="Pfam" id="PF02225">
    <property type="entry name" value="PA"/>
    <property type="match status" value="1"/>
</dbReference>
<proteinExistence type="predicted"/>
<evidence type="ECO:0000259" key="11">
    <source>
        <dbReference type="PROSITE" id="PS50089"/>
    </source>
</evidence>
<sequence length="663" mass="73838">MVNCCLRNMISILAFSPATFFLYLVITTNPVSPQFFLEIMHKHPTGSPVSVKKCEASGANFGADLFNFQWMTSRKGCALETFPANACDYNISVPILPPLKNISQCDGNFFALVPRGNCSFSRKAFNVQQKYKALIIYQDEKEGKPISMSGREEASKVEIPVIMISYKCMEELTRNYSFRDGQYFVLIKSAPVFYDLIKYLIPFLMCIGLCFIVLCVSLGIRLFRERRKLAKKRLSKANLKKIPVKKYVKNEEPDTCAICLEDFVEGEKLRVLYCNHVYHCKCIDPWLTKNRKVCPICKRKVGPSTGDSSSDEETVERGRQNNLYNDTNNGGSMNSGINSASTSETAPLLSNSVNTLQTSISNENSSNSNNILRNTGEGVYIFSRDDSDDERNNTLHDMETGEINDIHNNEPQSRLSAQKKNWSQKFGKVVGSMVGKILPNSMKGRSTGSNRNDDEIESNPILQNYDQSTVSSMENVSQVSQDTVTTTVQGISSGASHTNIHENPMEIINEGEGTLLNSCTPNYGASIPINIVFTSPINENSSTSTSASPDNNIQPNNSKRGSIYRKEKTNLIGSSASITESSTKKKSHSLTGKHVTIKVDSHSSSHGEDADDEDYDSSPFQKPNRKRSFSVKQDSKDKNKLKENDDKNTNSQKDNDNNDSNLI</sequence>
<name>A0A0N5B670_STREA</name>
<feature type="region of interest" description="Disordered" evidence="9">
    <location>
        <begin position="301"/>
        <end position="344"/>
    </location>
</feature>
<dbReference type="InterPro" id="IPR001841">
    <property type="entry name" value="Znf_RING"/>
</dbReference>
<dbReference type="Gene3D" id="3.30.40.10">
    <property type="entry name" value="Zinc/RING finger domain, C3HC4 (zinc finger)"/>
    <property type="match status" value="1"/>
</dbReference>
<dbReference type="PROSITE" id="PS50089">
    <property type="entry name" value="ZF_RING_2"/>
    <property type="match status" value="1"/>
</dbReference>
<dbReference type="STRING" id="174720.A0A0N5B670"/>
<dbReference type="GO" id="GO:0016020">
    <property type="term" value="C:membrane"/>
    <property type="evidence" value="ECO:0007669"/>
    <property type="project" value="UniProtKB-SubCell"/>
</dbReference>
<evidence type="ECO:0000256" key="9">
    <source>
        <dbReference type="SAM" id="MobiDB-lite"/>
    </source>
</evidence>
<dbReference type="PANTHER" id="PTHR45931">
    <property type="entry name" value="SI:CH211-59O9.10"/>
    <property type="match status" value="1"/>
</dbReference>
<dbReference type="GO" id="GO:0005634">
    <property type="term" value="C:nucleus"/>
    <property type="evidence" value="ECO:0007669"/>
    <property type="project" value="TreeGrafter"/>
</dbReference>
<protein>
    <submittedName>
        <fullName evidence="13">RING-type domain-containing protein</fullName>
    </submittedName>
</protein>
<keyword evidence="6 10" id="KW-1133">Transmembrane helix</keyword>
<dbReference type="AlphaFoldDB" id="A0A0N5B670"/>
<evidence type="ECO:0000256" key="6">
    <source>
        <dbReference type="ARBA" id="ARBA00022989"/>
    </source>
</evidence>